<name>X1H588_9ZZZZ</name>
<organism evidence="1">
    <name type="scientific">marine sediment metagenome</name>
    <dbReference type="NCBI Taxonomy" id="412755"/>
    <lineage>
        <taxon>unclassified sequences</taxon>
        <taxon>metagenomes</taxon>
        <taxon>ecological metagenomes</taxon>
    </lineage>
</organism>
<dbReference type="InterPro" id="IPR010921">
    <property type="entry name" value="Trp_repressor/repl_initiator"/>
</dbReference>
<comment type="caution">
    <text evidence="1">The sequence shown here is derived from an EMBL/GenBank/DDBJ whole genome shotgun (WGS) entry which is preliminary data.</text>
</comment>
<protein>
    <recommendedName>
        <fullName evidence="2">Transposase</fullName>
    </recommendedName>
</protein>
<evidence type="ECO:0008006" key="2">
    <source>
        <dbReference type="Google" id="ProtNLM"/>
    </source>
</evidence>
<feature type="non-terminal residue" evidence="1">
    <location>
        <position position="41"/>
    </location>
</feature>
<proteinExistence type="predicted"/>
<dbReference type="EMBL" id="BARU01034522">
    <property type="protein sequence ID" value="GAH64552.1"/>
    <property type="molecule type" value="Genomic_DNA"/>
</dbReference>
<dbReference type="SUPFAM" id="SSF48295">
    <property type="entry name" value="TrpR-like"/>
    <property type="match status" value="1"/>
</dbReference>
<dbReference type="AlphaFoldDB" id="X1H588"/>
<accession>X1H588</accession>
<reference evidence="1" key="1">
    <citation type="journal article" date="2014" name="Front. Microbiol.">
        <title>High frequency of phylogenetically diverse reductive dehalogenase-homologous genes in deep subseafloor sedimentary metagenomes.</title>
        <authorList>
            <person name="Kawai M."/>
            <person name="Futagami T."/>
            <person name="Toyoda A."/>
            <person name="Takaki Y."/>
            <person name="Nishi S."/>
            <person name="Hori S."/>
            <person name="Arai W."/>
            <person name="Tsubouchi T."/>
            <person name="Morono Y."/>
            <person name="Uchiyama I."/>
            <person name="Ito T."/>
            <person name="Fujiyama A."/>
            <person name="Inagaki F."/>
            <person name="Takami H."/>
        </authorList>
    </citation>
    <scope>NUCLEOTIDE SEQUENCE</scope>
    <source>
        <strain evidence="1">Expedition CK06-06</strain>
    </source>
</reference>
<sequence>MRIRRTFTREFKRQSAEAIISGQVSSLDLSRKYGISPVIIL</sequence>
<gene>
    <name evidence="1" type="ORF">S03H2_54176</name>
</gene>
<evidence type="ECO:0000313" key="1">
    <source>
        <dbReference type="EMBL" id="GAH64552.1"/>
    </source>
</evidence>
<dbReference type="GO" id="GO:0043565">
    <property type="term" value="F:sequence-specific DNA binding"/>
    <property type="evidence" value="ECO:0007669"/>
    <property type="project" value="InterPro"/>
</dbReference>